<evidence type="ECO:0000256" key="2">
    <source>
        <dbReference type="ARBA" id="ARBA00010231"/>
    </source>
</evidence>
<dbReference type="CDD" id="cd03089">
    <property type="entry name" value="PMM_PGM"/>
    <property type="match status" value="1"/>
</dbReference>
<keyword evidence="5 7" id="KW-0460">Magnesium</keyword>
<evidence type="ECO:0000256" key="1">
    <source>
        <dbReference type="ARBA" id="ARBA00001946"/>
    </source>
</evidence>
<dbReference type="GO" id="GO:0016868">
    <property type="term" value="F:intramolecular phosphotransferase activity"/>
    <property type="evidence" value="ECO:0007669"/>
    <property type="project" value="InterPro"/>
</dbReference>
<reference evidence="12 13" key="1">
    <citation type="journal article" date="2015" name="Nature">
        <title>rRNA introns, odd ribosomes, and small enigmatic genomes across a large radiation of phyla.</title>
        <authorList>
            <person name="Brown C.T."/>
            <person name="Hug L.A."/>
            <person name="Thomas B.C."/>
            <person name="Sharon I."/>
            <person name="Castelle C.J."/>
            <person name="Singh A."/>
            <person name="Wilkins M.J."/>
            <person name="Williams K.H."/>
            <person name="Banfield J.F."/>
        </authorList>
    </citation>
    <scope>NUCLEOTIDE SEQUENCE [LARGE SCALE GENOMIC DNA]</scope>
</reference>
<dbReference type="PANTHER" id="PTHR43771:SF1">
    <property type="entry name" value="PHOSPHOMANNOMUTASE"/>
    <property type="match status" value="1"/>
</dbReference>
<dbReference type="Pfam" id="PF00408">
    <property type="entry name" value="PGM_PMM_IV"/>
    <property type="match status" value="1"/>
</dbReference>
<name>A0A0G1PN56_9BACT</name>
<dbReference type="InterPro" id="IPR005844">
    <property type="entry name" value="A-D-PHexomutase_a/b/a-I"/>
</dbReference>
<keyword evidence="4 7" id="KW-0479">Metal-binding</keyword>
<dbReference type="PANTHER" id="PTHR43771">
    <property type="entry name" value="PHOSPHOMANNOMUTASE"/>
    <property type="match status" value="1"/>
</dbReference>
<dbReference type="InterPro" id="IPR005846">
    <property type="entry name" value="A-D-PHexomutase_a/b/a-III"/>
</dbReference>
<evidence type="ECO:0000259" key="9">
    <source>
        <dbReference type="Pfam" id="PF02878"/>
    </source>
</evidence>
<dbReference type="PATRIC" id="fig|1619001.3.peg.253"/>
<evidence type="ECO:0000259" key="8">
    <source>
        <dbReference type="Pfam" id="PF00408"/>
    </source>
</evidence>
<keyword evidence="6" id="KW-0413">Isomerase</keyword>
<comment type="similarity">
    <text evidence="2 7">Belongs to the phosphohexose mutase family.</text>
</comment>
<dbReference type="Pfam" id="PF02879">
    <property type="entry name" value="PGM_PMM_II"/>
    <property type="match status" value="1"/>
</dbReference>
<proteinExistence type="inferred from homology"/>
<dbReference type="GO" id="GO:0000287">
    <property type="term" value="F:magnesium ion binding"/>
    <property type="evidence" value="ECO:0007669"/>
    <property type="project" value="InterPro"/>
</dbReference>
<dbReference type="Gene3D" id="3.40.120.10">
    <property type="entry name" value="Alpha-D-Glucose-1,6-Bisphosphate, subunit A, domain 3"/>
    <property type="match status" value="3"/>
</dbReference>
<keyword evidence="3" id="KW-0597">Phosphoprotein</keyword>
<accession>A0A0G1PN56</accession>
<dbReference type="Proteomes" id="UP000034705">
    <property type="component" value="Unassembled WGS sequence"/>
</dbReference>
<dbReference type="EMBL" id="LCMG01000003">
    <property type="protein sequence ID" value="KKU34176.1"/>
    <property type="molecule type" value="Genomic_DNA"/>
</dbReference>
<evidence type="ECO:0000256" key="6">
    <source>
        <dbReference type="ARBA" id="ARBA00023235"/>
    </source>
</evidence>
<evidence type="ECO:0000256" key="3">
    <source>
        <dbReference type="ARBA" id="ARBA00022553"/>
    </source>
</evidence>
<feature type="domain" description="Alpha-D-phosphohexomutase alpha/beta/alpha" evidence="9">
    <location>
        <begin position="7"/>
        <end position="138"/>
    </location>
</feature>
<dbReference type="InterPro" id="IPR005843">
    <property type="entry name" value="A-D-PHexomutase_C"/>
</dbReference>
<dbReference type="InterPro" id="IPR005841">
    <property type="entry name" value="Alpha-D-phosphohexomutase_SF"/>
</dbReference>
<comment type="caution">
    <text evidence="12">The sequence shown here is derived from an EMBL/GenBank/DDBJ whole genome shotgun (WGS) entry which is preliminary data.</text>
</comment>
<comment type="cofactor">
    <cofactor evidence="1">
        <name>Mg(2+)</name>
        <dbReference type="ChEBI" id="CHEBI:18420"/>
    </cofactor>
</comment>
<dbReference type="Pfam" id="PF02880">
    <property type="entry name" value="PGM_PMM_III"/>
    <property type="match status" value="1"/>
</dbReference>
<dbReference type="SUPFAM" id="SSF53738">
    <property type="entry name" value="Phosphoglucomutase, first 3 domains"/>
    <property type="match status" value="3"/>
</dbReference>
<evidence type="ECO:0000256" key="4">
    <source>
        <dbReference type="ARBA" id="ARBA00022723"/>
    </source>
</evidence>
<dbReference type="GO" id="GO:0005975">
    <property type="term" value="P:carbohydrate metabolic process"/>
    <property type="evidence" value="ECO:0007669"/>
    <property type="project" value="InterPro"/>
</dbReference>
<dbReference type="InterPro" id="IPR036900">
    <property type="entry name" value="A-D-PHexomutase_C_sf"/>
</dbReference>
<dbReference type="InterPro" id="IPR016055">
    <property type="entry name" value="A-D-PHexomutase_a/b/a-I/II/III"/>
</dbReference>
<organism evidence="12 13">
    <name type="scientific">Candidatus Uhrbacteria bacterium GW2011_GWF2_46_218</name>
    <dbReference type="NCBI Taxonomy" id="1619001"/>
    <lineage>
        <taxon>Bacteria</taxon>
        <taxon>Candidatus Uhriibacteriota</taxon>
    </lineage>
</organism>
<evidence type="ECO:0000313" key="12">
    <source>
        <dbReference type="EMBL" id="KKU34176.1"/>
    </source>
</evidence>
<feature type="domain" description="Alpha-D-phosphohexomutase alpha/beta/alpha" evidence="11">
    <location>
        <begin position="268"/>
        <end position="370"/>
    </location>
</feature>
<evidence type="ECO:0000313" key="13">
    <source>
        <dbReference type="Proteomes" id="UP000034705"/>
    </source>
</evidence>
<dbReference type="PRINTS" id="PR00509">
    <property type="entry name" value="PGMPMM"/>
</dbReference>
<feature type="domain" description="Alpha-D-phosphohexomutase alpha/beta/alpha" evidence="10">
    <location>
        <begin position="173"/>
        <end position="257"/>
    </location>
</feature>
<protein>
    <submittedName>
        <fullName evidence="12">Phosphomannomutase</fullName>
    </submittedName>
</protein>
<evidence type="ECO:0000259" key="11">
    <source>
        <dbReference type="Pfam" id="PF02880"/>
    </source>
</evidence>
<sequence length="452" mass="49529">MQVSHAIFKAYDIRGLVGSEITPELAYHLGRAYVTFLREQYSDESLSVVAGHDMRPSSLELQSELIRGFVDGGAHVLDIGLVSTPVFYFSVGHLKAHGGITVTASHNPVTYNGFKCVRDMAIPVGGDSGFARIIELIESEVYTQGEGSVEKISNITTVAVEAHKAFAGEGEIRPMKIVADPGNGMGAQYLDALFSLLPVDVVRLYWDLDGAFPNHESNPLKEETLKDLQAKVVAEKADLGIATDGDGDRIFFVDETGKTVEPAIIRGILSQVMLRRFPGATICYDVRPGKITEDMIVEAGGKPSRTPVGHSLIKAQMRREGAVFGGESSGHFYYNFPTGTYDGPVTSIVQILQEITRAGKPFSQIVAPLHRYAHSGEINYHVEEKITALDRLKAQYGDGKQDTLDGLTVTYPTYWFNVRSSNTESLLRLNLEAIDRSTMETKRDEVAAIIQQ</sequence>
<dbReference type="InterPro" id="IPR005845">
    <property type="entry name" value="A-D-PHexomutase_a/b/a-II"/>
</dbReference>
<evidence type="ECO:0000256" key="7">
    <source>
        <dbReference type="RuleBase" id="RU004326"/>
    </source>
</evidence>
<evidence type="ECO:0000256" key="5">
    <source>
        <dbReference type="ARBA" id="ARBA00022842"/>
    </source>
</evidence>
<dbReference type="AlphaFoldDB" id="A0A0G1PN56"/>
<dbReference type="SUPFAM" id="SSF55957">
    <property type="entry name" value="Phosphoglucomutase, C-terminal domain"/>
    <property type="match status" value="1"/>
</dbReference>
<feature type="domain" description="Alpha-D-phosphohexomutase C-terminal" evidence="8">
    <location>
        <begin position="377"/>
        <end position="448"/>
    </location>
</feature>
<dbReference type="Pfam" id="PF02878">
    <property type="entry name" value="PGM_PMM_I"/>
    <property type="match status" value="1"/>
</dbReference>
<dbReference type="PROSITE" id="PS00710">
    <property type="entry name" value="PGM_PMM"/>
    <property type="match status" value="1"/>
</dbReference>
<dbReference type="InterPro" id="IPR016066">
    <property type="entry name" value="A-D-PHexomutase_CS"/>
</dbReference>
<dbReference type="Gene3D" id="3.30.310.50">
    <property type="entry name" value="Alpha-D-phosphohexomutase, C-terminal domain"/>
    <property type="match status" value="1"/>
</dbReference>
<gene>
    <name evidence="12" type="ORF">UX45_C0003G0067</name>
</gene>
<evidence type="ECO:0000259" key="10">
    <source>
        <dbReference type="Pfam" id="PF02879"/>
    </source>
</evidence>